<evidence type="ECO:0000313" key="10">
    <source>
        <dbReference type="EMBL" id="PIS40765.1"/>
    </source>
</evidence>
<dbReference type="GO" id="GO:0009306">
    <property type="term" value="P:protein secretion"/>
    <property type="evidence" value="ECO:0007669"/>
    <property type="project" value="UniProtKB-UniRule"/>
</dbReference>
<organism evidence="10 11">
    <name type="scientific">Candidatus Kerfeldbacteria bacterium CG08_land_8_20_14_0_20_43_14</name>
    <dbReference type="NCBI Taxonomy" id="2014246"/>
    <lineage>
        <taxon>Bacteria</taxon>
        <taxon>Candidatus Kerfeldiibacteriota</taxon>
    </lineage>
</organism>
<evidence type="ECO:0000256" key="7">
    <source>
        <dbReference type="ARBA" id="ARBA00023010"/>
    </source>
</evidence>
<dbReference type="GO" id="GO:0005886">
    <property type="term" value="C:plasma membrane"/>
    <property type="evidence" value="ECO:0007669"/>
    <property type="project" value="UniProtKB-SubCell"/>
</dbReference>
<protein>
    <recommendedName>
        <fullName evidence="9">Protein-export membrane protein SecG</fullName>
    </recommendedName>
</protein>
<comment type="function">
    <text evidence="9">Involved in protein export. Participates in an early event of protein translocation.</text>
</comment>
<evidence type="ECO:0000256" key="4">
    <source>
        <dbReference type="ARBA" id="ARBA00022692"/>
    </source>
</evidence>
<keyword evidence="7 9" id="KW-0811">Translocation</keyword>
<dbReference type="GO" id="GO:0015450">
    <property type="term" value="F:protein-transporting ATPase activity"/>
    <property type="evidence" value="ECO:0007669"/>
    <property type="project" value="UniProtKB-UniRule"/>
</dbReference>
<keyword evidence="4 9" id="KW-0812">Transmembrane</keyword>
<comment type="similarity">
    <text evidence="2 9">Belongs to the SecG family.</text>
</comment>
<evidence type="ECO:0000256" key="1">
    <source>
        <dbReference type="ARBA" id="ARBA00004141"/>
    </source>
</evidence>
<keyword evidence="6 9" id="KW-1133">Transmembrane helix</keyword>
<gene>
    <name evidence="10" type="primary">secG</name>
    <name evidence="10" type="ORF">COT26_01590</name>
</gene>
<comment type="caution">
    <text evidence="10">The sequence shown here is derived from an EMBL/GenBank/DDBJ whole genome shotgun (WGS) entry which is preliminary data.</text>
</comment>
<keyword evidence="9" id="KW-1003">Cell membrane</keyword>
<name>A0A2H0YQI3_9BACT</name>
<dbReference type="Pfam" id="PF03840">
    <property type="entry name" value="SecG"/>
    <property type="match status" value="1"/>
</dbReference>
<evidence type="ECO:0000256" key="3">
    <source>
        <dbReference type="ARBA" id="ARBA00022448"/>
    </source>
</evidence>
<feature type="transmembrane region" description="Helical" evidence="9">
    <location>
        <begin position="51"/>
        <end position="72"/>
    </location>
</feature>
<evidence type="ECO:0000313" key="11">
    <source>
        <dbReference type="Proteomes" id="UP000236845"/>
    </source>
</evidence>
<keyword evidence="5 9" id="KW-0653">Protein transport</keyword>
<dbReference type="AlphaFoldDB" id="A0A2H0YQI3"/>
<reference evidence="11" key="1">
    <citation type="submission" date="2017-09" db="EMBL/GenBank/DDBJ databases">
        <title>Depth-based differentiation of microbial function through sediment-hosted aquifers and enrichment of novel symbionts in the deep terrestrial subsurface.</title>
        <authorList>
            <person name="Probst A.J."/>
            <person name="Ladd B."/>
            <person name="Jarett J.K."/>
            <person name="Geller-Mcgrath D.E."/>
            <person name="Sieber C.M.K."/>
            <person name="Emerson J.B."/>
            <person name="Anantharaman K."/>
            <person name="Thomas B.C."/>
            <person name="Malmstrom R."/>
            <person name="Stieglmeier M."/>
            <person name="Klingl A."/>
            <person name="Woyke T."/>
            <person name="Ryan C.M."/>
            <person name="Banfield J.F."/>
        </authorList>
    </citation>
    <scope>NUCLEOTIDE SEQUENCE [LARGE SCALE GENOMIC DNA]</scope>
</reference>
<evidence type="ECO:0000256" key="2">
    <source>
        <dbReference type="ARBA" id="ARBA00008445"/>
    </source>
</evidence>
<keyword evidence="3 9" id="KW-0813">Transport</keyword>
<comment type="subcellular location">
    <subcellularLocation>
        <location evidence="9">Cell membrane</location>
        <topology evidence="9">Multi-pass membrane protein</topology>
    </subcellularLocation>
    <subcellularLocation>
        <location evidence="1">Membrane</location>
        <topology evidence="1">Multi-pass membrane protein</topology>
    </subcellularLocation>
</comment>
<evidence type="ECO:0000256" key="5">
    <source>
        <dbReference type="ARBA" id="ARBA00022927"/>
    </source>
</evidence>
<evidence type="ECO:0000256" key="9">
    <source>
        <dbReference type="RuleBase" id="RU365087"/>
    </source>
</evidence>
<dbReference type="EMBL" id="PEXW01000032">
    <property type="protein sequence ID" value="PIS40765.1"/>
    <property type="molecule type" value="Genomic_DNA"/>
</dbReference>
<evidence type="ECO:0000256" key="8">
    <source>
        <dbReference type="ARBA" id="ARBA00023136"/>
    </source>
</evidence>
<dbReference type="NCBIfam" id="TIGR00810">
    <property type="entry name" value="secG"/>
    <property type="match status" value="1"/>
</dbReference>
<sequence>MLIKILSIAEIVTAVLITIAILMQAKGAGLGAVFGGEGNVYRTKRGAEKILFYATIVMGVIFAGTAIAFLILQTGSA</sequence>
<dbReference type="InterPro" id="IPR004692">
    <property type="entry name" value="SecG"/>
</dbReference>
<accession>A0A2H0YQI3</accession>
<dbReference type="Proteomes" id="UP000236845">
    <property type="component" value="Unassembled WGS sequence"/>
</dbReference>
<proteinExistence type="inferred from homology"/>
<comment type="caution">
    <text evidence="9">Lacks conserved residue(s) required for the propagation of feature annotation.</text>
</comment>
<keyword evidence="8 9" id="KW-0472">Membrane</keyword>
<evidence type="ECO:0000256" key="6">
    <source>
        <dbReference type="ARBA" id="ARBA00022989"/>
    </source>
</evidence>